<dbReference type="OrthoDB" id="1305304at2759"/>
<organism evidence="1 2">
    <name type="scientific">Solanum commersonii</name>
    <name type="common">Commerson's wild potato</name>
    <name type="synonym">Commerson's nightshade</name>
    <dbReference type="NCBI Taxonomy" id="4109"/>
    <lineage>
        <taxon>Eukaryota</taxon>
        <taxon>Viridiplantae</taxon>
        <taxon>Streptophyta</taxon>
        <taxon>Embryophyta</taxon>
        <taxon>Tracheophyta</taxon>
        <taxon>Spermatophyta</taxon>
        <taxon>Magnoliopsida</taxon>
        <taxon>eudicotyledons</taxon>
        <taxon>Gunneridae</taxon>
        <taxon>Pentapetalae</taxon>
        <taxon>asterids</taxon>
        <taxon>lamiids</taxon>
        <taxon>Solanales</taxon>
        <taxon>Solanaceae</taxon>
        <taxon>Solanoideae</taxon>
        <taxon>Solaneae</taxon>
        <taxon>Solanum</taxon>
    </lineage>
</organism>
<reference evidence="1 2" key="1">
    <citation type="submission" date="2020-09" db="EMBL/GenBank/DDBJ databases">
        <title>De no assembly of potato wild relative species, Solanum commersonii.</title>
        <authorList>
            <person name="Cho K."/>
        </authorList>
    </citation>
    <scope>NUCLEOTIDE SEQUENCE [LARGE SCALE GENOMIC DNA]</scope>
    <source>
        <strain evidence="1">LZ3.2</strain>
        <tissue evidence="1">Leaf</tissue>
    </source>
</reference>
<name>A0A9J5XS89_SOLCO</name>
<dbReference type="Proteomes" id="UP000824120">
    <property type="component" value="Chromosome 8"/>
</dbReference>
<evidence type="ECO:0000313" key="2">
    <source>
        <dbReference type="Proteomes" id="UP000824120"/>
    </source>
</evidence>
<dbReference type="AlphaFoldDB" id="A0A9J5XS89"/>
<accession>A0A9J5XS89</accession>
<keyword evidence="2" id="KW-1185">Reference proteome</keyword>
<dbReference type="PANTHER" id="PTHR48302:SF2">
    <property type="entry name" value="DUF1985 DOMAIN-CONTAINING PROTEIN"/>
    <property type="match status" value="1"/>
</dbReference>
<gene>
    <name evidence="1" type="ORF">H5410_041571</name>
</gene>
<comment type="caution">
    <text evidence="1">The sequence shown here is derived from an EMBL/GenBank/DDBJ whole genome shotgun (WGS) entry which is preliminary data.</text>
</comment>
<evidence type="ECO:0000313" key="1">
    <source>
        <dbReference type="EMBL" id="KAG5591057.1"/>
    </source>
</evidence>
<evidence type="ECO:0008006" key="3">
    <source>
        <dbReference type="Google" id="ProtNLM"/>
    </source>
</evidence>
<sequence>MGKKAFDLLILHLHNKIKHDEKYYRLYGFPLALQVWFYECCSNFDEKIDVKVSDHIPRILNWKTKKDFPRLKYFAKGMFRDDNNPICTLIFQNLSLTPMELKILELPPEYVRLDQSPTEISAANDSDDDF</sequence>
<proteinExistence type="predicted"/>
<dbReference type="PANTHER" id="PTHR48302">
    <property type="entry name" value="ULP1 PROTEASE FAMILY, C-TERMINAL CATALYTIC DOMAIN CONTAINING PROTEIN"/>
    <property type="match status" value="1"/>
</dbReference>
<dbReference type="EMBL" id="JACXVP010000008">
    <property type="protein sequence ID" value="KAG5591057.1"/>
    <property type="molecule type" value="Genomic_DNA"/>
</dbReference>
<protein>
    <recommendedName>
        <fullName evidence="3">Ulp1 protease family, C-terminal catalytic domain containing protein</fullName>
    </recommendedName>
</protein>